<reference evidence="3" key="1">
    <citation type="journal article" date="2021" name="Int. J. Syst. Evol. Microbiol.">
        <title>Actinocatenispora comari sp. nov., an endophytic actinomycete isolated from aerial parts of Comarum salesowianum.</title>
        <authorList>
            <person name="Oyunbileg N."/>
            <person name="Iizaka Y."/>
            <person name="Hamada M."/>
            <person name="Davaapurev B.O."/>
            <person name="Fukumoto A."/>
            <person name="Tsetseg B."/>
            <person name="Kato F."/>
            <person name="Tamura T."/>
            <person name="Batkhuu J."/>
            <person name="Anzai Y."/>
        </authorList>
    </citation>
    <scope>NUCLEOTIDE SEQUENCE [LARGE SCALE GENOMIC DNA]</scope>
    <source>
        <strain evidence="3">NUM-2625</strain>
    </source>
</reference>
<keyword evidence="1" id="KW-0472">Membrane</keyword>
<evidence type="ECO:0000256" key="1">
    <source>
        <dbReference type="SAM" id="Phobius"/>
    </source>
</evidence>
<protein>
    <submittedName>
        <fullName evidence="2">Uncharacterized protein</fullName>
    </submittedName>
</protein>
<keyword evidence="1" id="KW-0812">Transmembrane</keyword>
<name>A0A8J4EPD0_9ACTN</name>
<evidence type="ECO:0000313" key="3">
    <source>
        <dbReference type="Proteomes" id="UP000614996"/>
    </source>
</evidence>
<accession>A0A8J4EPD0</accession>
<evidence type="ECO:0000313" key="2">
    <source>
        <dbReference type="EMBL" id="GIL30698.1"/>
    </source>
</evidence>
<comment type="caution">
    <text evidence="2">The sequence shown here is derived from an EMBL/GenBank/DDBJ whole genome shotgun (WGS) entry which is preliminary data.</text>
</comment>
<organism evidence="2 3">
    <name type="scientific">Actinocatenispora comari</name>
    <dbReference type="NCBI Taxonomy" id="2807577"/>
    <lineage>
        <taxon>Bacteria</taxon>
        <taxon>Bacillati</taxon>
        <taxon>Actinomycetota</taxon>
        <taxon>Actinomycetes</taxon>
        <taxon>Micromonosporales</taxon>
        <taxon>Micromonosporaceae</taxon>
        <taxon>Actinocatenispora</taxon>
    </lineage>
</organism>
<keyword evidence="1" id="KW-1133">Transmembrane helix</keyword>
<feature type="transmembrane region" description="Helical" evidence="1">
    <location>
        <begin position="12"/>
        <end position="32"/>
    </location>
</feature>
<dbReference type="RefSeq" id="WP_207128290.1">
    <property type="nucleotide sequence ID" value="NZ_BOPO01000125.1"/>
</dbReference>
<dbReference type="AlphaFoldDB" id="A0A8J4EPD0"/>
<feature type="transmembrane region" description="Helical" evidence="1">
    <location>
        <begin position="52"/>
        <end position="72"/>
    </location>
</feature>
<keyword evidence="3" id="KW-1185">Reference proteome</keyword>
<feature type="transmembrane region" description="Helical" evidence="1">
    <location>
        <begin position="104"/>
        <end position="124"/>
    </location>
</feature>
<dbReference type="EMBL" id="BOPO01000125">
    <property type="protein sequence ID" value="GIL30698.1"/>
    <property type="molecule type" value="Genomic_DNA"/>
</dbReference>
<feature type="transmembrane region" description="Helical" evidence="1">
    <location>
        <begin position="79"/>
        <end position="98"/>
    </location>
</feature>
<sequence>MNPSDPPPRRVSPVFVVFLRIVTTLFAATLLWQPISAGTYISGQPGMMTWHAVGAALAMFLTLPMMLAGLLLLIGGGTWWPLAASALLLVLVIAQMAVGSTRVLAVHLPLGTALFGVGMAFAWWSWTKRAGQRRWGARAATGVAR</sequence>
<proteinExistence type="predicted"/>
<dbReference type="Proteomes" id="UP000614996">
    <property type="component" value="Unassembled WGS sequence"/>
</dbReference>
<gene>
    <name evidence="2" type="ORF">NUM_59520</name>
</gene>